<keyword evidence="2" id="KW-0378">Hydrolase</keyword>
<dbReference type="RefSeq" id="WP_154505971.1">
    <property type="nucleotide sequence ID" value="NZ_VUMN01000050.1"/>
</dbReference>
<evidence type="ECO:0000313" key="3">
    <source>
        <dbReference type="Proteomes" id="UP000461880"/>
    </source>
</evidence>
<gene>
    <name evidence="2" type="ORF">FYJ51_12835</name>
</gene>
<keyword evidence="3" id="KW-1185">Reference proteome</keyword>
<dbReference type="Gene3D" id="3.60.15.10">
    <property type="entry name" value="Ribonuclease Z/Hydroxyacylglutathione hydrolase-like"/>
    <property type="match status" value="1"/>
</dbReference>
<proteinExistence type="predicted"/>
<dbReference type="PANTHER" id="PTHR47619:SF1">
    <property type="entry name" value="EXODEOXYRIBONUCLEASE WALJ"/>
    <property type="match status" value="1"/>
</dbReference>
<sequence>MMKFAMLASGSRGNCFLLQDENTFLMIDCGTTKKYLSEAFSASGFCREDLDAVLITHTHTDHVSCLRMFEDHPIYAAADLGDVPYTRVKPMEKFPLEHLTILPLALSHDAEDTVGYVIESWQEKLVYITDTGYVKDSYLPLLKGADYIILESNHDVEMLMHTRRPQYLKMRIASDSGHLCNEDCAAILDQIVTERTKQVILAHISREANTREKALEVSRQVLEHHPNRNPHLLLCAAGQYEVIRGGAWTDEKVDPGSCSCVVGLEHLSDRISQESF</sequence>
<name>A0A7X2THG2_9FIRM</name>
<dbReference type="AlphaFoldDB" id="A0A7X2THG2"/>
<evidence type="ECO:0000259" key="1">
    <source>
        <dbReference type="SMART" id="SM00849"/>
    </source>
</evidence>
<dbReference type="SUPFAM" id="SSF56281">
    <property type="entry name" value="Metallo-hydrolase/oxidoreductase"/>
    <property type="match status" value="1"/>
</dbReference>
<comment type="caution">
    <text evidence="2">The sequence shown here is derived from an EMBL/GenBank/DDBJ whole genome shotgun (WGS) entry which is preliminary data.</text>
</comment>
<reference evidence="2 3" key="1">
    <citation type="submission" date="2019-08" db="EMBL/GenBank/DDBJ databases">
        <title>In-depth cultivation of the pig gut microbiome towards novel bacterial diversity and tailored functional studies.</title>
        <authorList>
            <person name="Wylensek D."/>
            <person name="Hitch T.C.A."/>
            <person name="Clavel T."/>
        </authorList>
    </citation>
    <scope>NUCLEOTIDE SEQUENCE [LARGE SCALE GENOMIC DNA]</scope>
    <source>
        <strain evidence="2 3">Oil+RF-744-GAM-WT-6</strain>
    </source>
</reference>
<dbReference type="InterPro" id="IPR052533">
    <property type="entry name" value="WalJ/YycJ-like"/>
</dbReference>
<evidence type="ECO:0000313" key="2">
    <source>
        <dbReference type="EMBL" id="MSS59778.1"/>
    </source>
</evidence>
<dbReference type="PANTHER" id="PTHR47619">
    <property type="entry name" value="METALLO-HYDROLASE YYCJ-RELATED"/>
    <property type="match status" value="1"/>
</dbReference>
<dbReference type="Pfam" id="PF12706">
    <property type="entry name" value="Lactamase_B_2"/>
    <property type="match status" value="1"/>
</dbReference>
<protein>
    <submittedName>
        <fullName evidence="2">MBL fold metallo-hydrolase</fullName>
    </submittedName>
</protein>
<dbReference type="InterPro" id="IPR001279">
    <property type="entry name" value="Metallo-B-lactamas"/>
</dbReference>
<feature type="domain" description="Metallo-beta-lactamase" evidence="1">
    <location>
        <begin position="12"/>
        <end position="171"/>
    </location>
</feature>
<dbReference type="GO" id="GO:0016787">
    <property type="term" value="F:hydrolase activity"/>
    <property type="evidence" value="ECO:0007669"/>
    <property type="project" value="UniProtKB-KW"/>
</dbReference>
<accession>A0A7X2THG2</accession>
<dbReference type="InterPro" id="IPR036866">
    <property type="entry name" value="RibonucZ/Hydroxyglut_hydro"/>
</dbReference>
<dbReference type="EMBL" id="VUMN01000050">
    <property type="protein sequence ID" value="MSS59778.1"/>
    <property type="molecule type" value="Genomic_DNA"/>
</dbReference>
<dbReference type="Proteomes" id="UP000461880">
    <property type="component" value="Unassembled WGS sequence"/>
</dbReference>
<dbReference type="SMART" id="SM00849">
    <property type="entry name" value="Lactamase_B"/>
    <property type="match status" value="1"/>
</dbReference>
<organism evidence="2 3">
    <name type="scientific">Stecheria intestinalis</name>
    <dbReference type="NCBI Taxonomy" id="2606630"/>
    <lineage>
        <taxon>Bacteria</taxon>
        <taxon>Bacillati</taxon>
        <taxon>Bacillota</taxon>
        <taxon>Erysipelotrichia</taxon>
        <taxon>Erysipelotrichales</taxon>
        <taxon>Erysipelotrichaceae</taxon>
        <taxon>Stecheria</taxon>
    </lineage>
</organism>